<feature type="short sequence motif" description="'KMSKS' region" evidence="15">
    <location>
        <begin position="297"/>
        <end position="301"/>
    </location>
</feature>
<dbReference type="PANTHER" id="PTHR43326:SF1">
    <property type="entry name" value="METHIONINE--TRNA LIGASE, MITOCHONDRIAL"/>
    <property type="match status" value="1"/>
</dbReference>
<keyword evidence="4 15" id="KW-0963">Cytoplasm</keyword>
<dbReference type="Pfam" id="PF01406">
    <property type="entry name" value="tRNA-synt_1e"/>
    <property type="match status" value="1"/>
</dbReference>
<dbReference type="InterPro" id="IPR009080">
    <property type="entry name" value="tRNAsynth_Ia_anticodon-bd"/>
</dbReference>
<dbReference type="GO" id="GO:0004825">
    <property type="term" value="F:methionine-tRNA ligase activity"/>
    <property type="evidence" value="ECO:0007669"/>
    <property type="project" value="UniProtKB-UniRule"/>
</dbReference>
<feature type="binding site" evidence="15">
    <location>
        <position position="146"/>
    </location>
    <ligand>
        <name>Zn(2+)</name>
        <dbReference type="ChEBI" id="CHEBI:29105"/>
    </ligand>
</feature>
<evidence type="ECO:0000256" key="10">
    <source>
        <dbReference type="ARBA" id="ARBA00022840"/>
    </source>
</evidence>
<accession>A0A410JV41</accession>
<dbReference type="FunFam" id="1.10.730.10:FF:000026">
    <property type="entry name" value="Methionine--tRNA ligase"/>
    <property type="match status" value="1"/>
</dbReference>
<evidence type="ECO:0000313" key="18">
    <source>
        <dbReference type="Proteomes" id="UP000287502"/>
    </source>
</evidence>
<keyword evidence="5 15" id="KW-0820">tRNA-binding</keyword>
<dbReference type="HAMAP" id="MF_01228">
    <property type="entry name" value="Met_tRNA_synth_type2"/>
    <property type="match status" value="1"/>
</dbReference>
<dbReference type="NCBIfam" id="TIGR00398">
    <property type="entry name" value="metG"/>
    <property type="match status" value="1"/>
</dbReference>
<feature type="domain" description="TRNA-binding" evidence="16">
    <location>
        <begin position="547"/>
        <end position="648"/>
    </location>
</feature>
<keyword evidence="8 15" id="KW-0547">Nucleotide-binding</keyword>
<comment type="cofactor">
    <cofactor evidence="15">
        <name>Zn(2+)</name>
        <dbReference type="ChEBI" id="CHEBI:29105"/>
    </cofactor>
    <text evidence="15">Binds 1 zinc ion per subunit.</text>
</comment>
<dbReference type="InterPro" id="IPR041872">
    <property type="entry name" value="Anticodon_Met"/>
</dbReference>
<keyword evidence="12 15" id="KW-0648">Protein biosynthesis</keyword>
<name>A0A410JV41_9BACT</name>
<dbReference type="PROSITE" id="PS50886">
    <property type="entry name" value="TRBD"/>
    <property type="match status" value="1"/>
</dbReference>
<gene>
    <name evidence="15 17" type="primary">metG</name>
    <name evidence="17" type="ORF">EP073_00265</name>
</gene>
<dbReference type="CDD" id="cd00814">
    <property type="entry name" value="MetRS_core"/>
    <property type="match status" value="1"/>
</dbReference>
<dbReference type="Gene3D" id="3.40.50.620">
    <property type="entry name" value="HUPs"/>
    <property type="match status" value="1"/>
</dbReference>
<dbReference type="KEGG" id="gtl:EP073_00265"/>
<dbReference type="PROSITE" id="PS51257">
    <property type="entry name" value="PROKAR_LIPOPROTEIN"/>
    <property type="match status" value="1"/>
</dbReference>
<feature type="binding site" evidence="15">
    <location>
        <position position="128"/>
    </location>
    <ligand>
        <name>Zn(2+)</name>
        <dbReference type="ChEBI" id="CHEBI:29105"/>
    </ligand>
</feature>
<comment type="similarity">
    <text evidence="15">Belongs to the class-I aminoacyl-tRNA synthetase family. MetG type 2A subfamily.</text>
</comment>
<dbReference type="Gene3D" id="2.170.220.10">
    <property type="match status" value="1"/>
</dbReference>
<dbReference type="EC" id="6.1.1.10" evidence="15"/>
<dbReference type="NCBIfam" id="TIGR00399">
    <property type="entry name" value="metG_C_term"/>
    <property type="match status" value="1"/>
</dbReference>
<dbReference type="FunFam" id="2.40.50.140:FF:000042">
    <property type="entry name" value="Methionine--tRNA ligase"/>
    <property type="match status" value="1"/>
</dbReference>
<keyword evidence="7 15" id="KW-0479">Metal-binding</keyword>
<comment type="subcellular location">
    <subcellularLocation>
        <location evidence="2 15">Cytoplasm</location>
    </subcellularLocation>
</comment>
<dbReference type="Pfam" id="PF01588">
    <property type="entry name" value="tRNA_bind"/>
    <property type="match status" value="1"/>
</dbReference>
<keyword evidence="13 15" id="KW-0030">Aminoacyl-tRNA synthetase</keyword>
<dbReference type="OrthoDB" id="9810191at2"/>
<dbReference type="CDD" id="cd02800">
    <property type="entry name" value="tRNA_bind_EcMetRS_like"/>
    <property type="match status" value="1"/>
</dbReference>
<dbReference type="InterPro" id="IPR023457">
    <property type="entry name" value="Met-tRNA_synth_2"/>
</dbReference>
<dbReference type="PANTHER" id="PTHR43326">
    <property type="entry name" value="METHIONYL-TRNA SYNTHETASE"/>
    <property type="match status" value="1"/>
</dbReference>
<reference evidence="17 18" key="1">
    <citation type="submission" date="2019-01" db="EMBL/GenBank/DDBJ databases">
        <title>Geovibrio thiophilus DSM 11263, complete genome.</title>
        <authorList>
            <person name="Spring S."/>
            <person name="Bunk B."/>
            <person name="Sproer C."/>
        </authorList>
    </citation>
    <scope>NUCLEOTIDE SEQUENCE [LARGE SCALE GENOMIC DNA]</scope>
    <source>
        <strain evidence="17 18">DSM 11263</strain>
    </source>
</reference>
<evidence type="ECO:0000256" key="2">
    <source>
        <dbReference type="ARBA" id="ARBA00004496"/>
    </source>
</evidence>
<organism evidence="17 18">
    <name type="scientific">Geovibrio thiophilus</name>
    <dbReference type="NCBI Taxonomy" id="139438"/>
    <lineage>
        <taxon>Bacteria</taxon>
        <taxon>Pseudomonadati</taxon>
        <taxon>Deferribacterota</taxon>
        <taxon>Deferribacteres</taxon>
        <taxon>Deferribacterales</taxon>
        <taxon>Geovibrionaceae</taxon>
        <taxon>Geovibrio</taxon>
    </lineage>
</organism>
<dbReference type="SUPFAM" id="SSF50249">
    <property type="entry name" value="Nucleic acid-binding proteins"/>
    <property type="match status" value="1"/>
</dbReference>
<dbReference type="InterPro" id="IPR032678">
    <property type="entry name" value="tRNA-synt_1_cat_dom"/>
</dbReference>
<dbReference type="Proteomes" id="UP000287502">
    <property type="component" value="Chromosome"/>
</dbReference>
<protein>
    <recommendedName>
        <fullName evidence="15">Methionine--tRNA ligase</fullName>
        <ecNumber evidence="15">6.1.1.10</ecNumber>
    </recommendedName>
    <alternativeName>
        <fullName evidence="15">Methionyl-tRNA synthetase</fullName>
        <shortName evidence="15">MetRS</shortName>
    </alternativeName>
</protein>
<evidence type="ECO:0000256" key="6">
    <source>
        <dbReference type="ARBA" id="ARBA00022598"/>
    </source>
</evidence>
<sequence length="648" mass="72852">MTKQPFYITTPIYYVNDVPHIGHAYTTVACDAVSRFKRLTGHEVFFLTGTDEHGQKIEQAAEKKGITPKELADGVVQRFAGLWEKLNISNDDFIRTTDQIHKDSVQKLFKKMQENGDIYLGHYEGWYCTPCETYWTETQLLDGNCCPSCGRTTEKLKEPSYFFRMSKYGDALLKHIQDNPDFIKPESRRNEIISFIREGLKDLSVSRVSFKWGIPVPDDTDHVIYVWIDALTNYITALGYRDDAENFKKFWPATYHVVGKDILRFHTVYWPTMLMSAGLPLPKSVFAHGWWTVEGQKMSKSLGNAIDPYWLADTFGVDAIRYFLLREVPFGLDGDFSFRALIHRVNGDLANDLGNLLNRTLGMLTRYFGGVLPEYRVGDPIDTAMDAKIDSVFADVEKHLDTLAFNKALISIWELVSAFNKYIDDTAPWALAKDDAHKDRLGSVLYKILDGARLIATLISPFMPETARSMRVQLGLEPEIAPAPIEELKKNGGLKAGTLLDKSVQLFPRIDEKEMLDSIQKTRMPETKKAEEDAKPEAISVAIEFADFQKVAVKAGKILDAEKVEKSEKLLKLKVSLGENSERTIVAGIAKSYEPQQLKGKTVAVVANLKPAKLMGIASEGMVLAAFDGERHHVLILPDGIPAGTPIK</sequence>
<dbReference type="FunFam" id="2.170.220.10:FF:000002">
    <property type="entry name" value="Methionine--tRNA ligase"/>
    <property type="match status" value="1"/>
</dbReference>
<evidence type="ECO:0000256" key="11">
    <source>
        <dbReference type="ARBA" id="ARBA00022884"/>
    </source>
</evidence>
<dbReference type="Gene3D" id="1.10.730.10">
    <property type="entry name" value="Isoleucyl-tRNA Synthetase, Domain 1"/>
    <property type="match status" value="1"/>
</dbReference>
<dbReference type="GO" id="GO:0046872">
    <property type="term" value="F:metal ion binding"/>
    <property type="evidence" value="ECO:0007669"/>
    <property type="project" value="UniProtKB-KW"/>
</dbReference>
<evidence type="ECO:0000256" key="4">
    <source>
        <dbReference type="ARBA" id="ARBA00022490"/>
    </source>
</evidence>
<evidence type="ECO:0000259" key="16">
    <source>
        <dbReference type="PROSITE" id="PS50886"/>
    </source>
</evidence>
<evidence type="ECO:0000256" key="3">
    <source>
        <dbReference type="ARBA" id="ARBA00011738"/>
    </source>
</evidence>
<proteinExistence type="inferred from homology"/>
<dbReference type="EMBL" id="CP035108">
    <property type="protein sequence ID" value="QAR31888.1"/>
    <property type="molecule type" value="Genomic_DNA"/>
</dbReference>
<dbReference type="CDD" id="cd07957">
    <property type="entry name" value="Anticodon_Ia_Met"/>
    <property type="match status" value="1"/>
</dbReference>
<dbReference type="Pfam" id="PF19303">
    <property type="entry name" value="Anticodon_3"/>
    <property type="match status" value="1"/>
</dbReference>
<dbReference type="PRINTS" id="PR01041">
    <property type="entry name" value="TRNASYNTHMET"/>
</dbReference>
<dbReference type="Pfam" id="PF09334">
    <property type="entry name" value="tRNA-synt_1g"/>
    <property type="match status" value="1"/>
</dbReference>
<dbReference type="InterPro" id="IPR014758">
    <property type="entry name" value="Met-tRNA_synth"/>
</dbReference>
<comment type="caution">
    <text evidence="15">Lacks conserved residue(s) required for the propagation of feature annotation.</text>
</comment>
<keyword evidence="9 15" id="KW-0862">Zinc</keyword>
<evidence type="ECO:0000256" key="12">
    <source>
        <dbReference type="ARBA" id="ARBA00022917"/>
    </source>
</evidence>
<dbReference type="RefSeq" id="WP_128465175.1">
    <property type="nucleotide sequence ID" value="NZ_CP035108.1"/>
</dbReference>
<dbReference type="NCBIfam" id="NF008900">
    <property type="entry name" value="PRK12267.1"/>
    <property type="match status" value="1"/>
</dbReference>
<evidence type="ECO:0000256" key="7">
    <source>
        <dbReference type="ARBA" id="ARBA00022723"/>
    </source>
</evidence>
<evidence type="ECO:0000313" key="17">
    <source>
        <dbReference type="EMBL" id="QAR31888.1"/>
    </source>
</evidence>
<evidence type="ECO:0000256" key="9">
    <source>
        <dbReference type="ARBA" id="ARBA00022833"/>
    </source>
</evidence>
<dbReference type="InterPro" id="IPR012340">
    <property type="entry name" value="NA-bd_OB-fold"/>
</dbReference>
<evidence type="ECO:0000256" key="15">
    <source>
        <dbReference type="HAMAP-Rule" id="MF_01228"/>
    </source>
</evidence>
<dbReference type="InterPro" id="IPR014729">
    <property type="entry name" value="Rossmann-like_a/b/a_fold"/>
</dbReference>
<evidence type="ECO:0000256" key="14">
    <source>
        <dbReference type="ARBA" id="ARBA00047364"/>
    </source>
</evidence>
<dbReference type="InterPro" id="IPR002547">
    <property type="entry name" value="tRNA-bd_dom"/>
</dbReference>
<feature type="binding site" evidence="15">
    <location>
        <position position="131"/>
    </location>
    <ligand>
        <name>Zn(2+)</name>
        <dbReference type="ChEBI" id="CHEBI:29105"/>
    </ligand>
</feature>
<dbReference type="GO" id="GO:0006431">
    <property type="term" value="P:methionyl-tRNA aminoacylation"/>
    <property type="evidence" value="ECO:0007669"/>
    <property type="project" value="UniProtKB-UniRule"/>
</dbReference>
<dbReference type="InterPro" id="IPR015413">
    <property type="entry name" value="Methionyl/Leucyl_tRNA_Synth"/>
</dbReference>
<evidence type="ECO:0000256" key="5">
    <source>
        <dbReference type="ARBA" id="ARBA00022555"/>
    </source>
</evidence>
<evidence type="ECO:0000256" key="1">
    <source>
        <dbReference type="ARBA" id="ARBA00003314"/>
    </source>
</evidence>
<dbReference type="SUPFAM" id="SSF47323">
    <property type="entry name" value="Anticodon-binding domain of a subclass of class I aminoacyl-tRNA synthetases"/>
    <property type="match status" value="1"/>
</dbReference>
<keyword evidence="11 15" id="KW-0694">RNA-binding</keyword>
<feature type="binding site" evidence="15">
    <location>
        <position position="149"/>
    </location>
    <ligand>
        <name>Zn(2+)</name>
        <dbReference type="ChEBI" id="CHEBI:29105"/>
    </ligand>
</feature>
<feature type="short sequence motif" description="'HIGH' region" evidence="15">
    <location>
        <begin position="13"/>
        <end position="23"/>
    </location>
</feature>
<comment type="subunit">
    <text evidence="3 15">Homodimer.</text>
</comment>
<dbReference type="AlphaFoldDB" id="A0A410JV41"/>
<dbReference type="GO" id="GO:0000049">
    <property type="term" value="F:tRNA binding"/>
    <property type="evidence" value="ECO:0007669"/>
    <property type="project" value="UniProtKB-UniRule"/>
</dbReference>
<dbReference type="GO" id="GO:0005524">
    <property type="term" value="F:ATP binding"/>
    <property type="evidence" value="ECO:0007669"/>
    <property type="project" value="UniProtKB-UniRule"/>
</dbReference>
<keyword evidence="18" id="KW-1185">Reference proteome</keyword>
<comment type="catalytic activity">
    <reaction evidence="14 15">
        <text>tRNA(Met) + L-methionine + ATP = L-methionyl-tRNA(Met) + AMP + diphosphate</text>
        <dbReference type="Rhea" id="RHEA:13481"/>
        <dbReference type="Rhea" id="RHEA-COMP:9667"/>
        <dbReference type="Rhea" id="RHEA-COMP:9698"/>
        <dbReference type="ChEBI" id="CHEBI:30616"/>
        <dbReference type="ChEBI" id="CHEBI:33019"/>
        <dbReference type="ChEBI" id="CHEBI:57844"/>
        <dbReference type="ChEBI" id="CHEBI:78442"/>
        <dbReference type="ChEBI" id="CHEBI:78530"/>
        <dbReference type="ChEBI" id="CHEBI:456215"/>
        <dbReference type="EC" id="6.1.1.10"/>
    </reaction>
</comment>
<dbReference type="Gene3D" id="2.40.50.140">
    <property type="entry name" value="Nucleic acid-binding proteins"/>
    <property type="match status" value="1"/>
</dbReference>
<dbReference type="GO" id="GO:0005737">
    <property type="term" value="C:cytoplasm"/>
    <property type="evidence" value="ECO:0007669"/>
    <property type="project" value="UniProtKB-SubCell"/>
</dbReference>
<keyword evidence="10 15" id="KW-0067">ATP-binding</keyword>
<dbReference type="InterPro" id="IPR004495">
    <property type="entry name" value="Met-tRNA-synth_bsu_C"/>
</dbReference>
<keyword evidence="6 15" id="KW-0436">Ligase</keyword>
<dbReference type="SUPFAM" id="SSF52374">
    <property type="entry name" value="Nucleotidylyl transferase"/>
    <property type="match status" value="1"/>
</dbReference>
<evidence type="ECO:0000256" key="8">
    <source>
        <dbReference type="ARBA" id="ARBA00022741"/>
    </source>
</evidence>
<comment type="function">
    <text evidence="1 15">Is required not only for elongation of protein synthesis but also for the initiation of all mRNA translation through initiator tRNA(fMet) aminoacylation.</text>
</comment>
<dbReference type="InterPro" id="IPR033911">
    <property type="entry name" value="MetRS_core"/>
</dbReference>
<evidence type="ECO:0000256" key="13">
    <source>
        <dbReference type="ARBA" id="ARBA00023146"/>
    </source>
</evidence>